<organism evidence="3 4">
    <name type="scientific">Dictyostelium purpureum</name>
    <name type="common">Slime mold</name>
    <dbReference type="NCBI Taxonomy" id="5786"/>
    <lineage>
        <taxon>Eukaryota</taxon>
        <taxon>Amoebozoa</taxon>
        <taxon>Evosea</taxon>
        <taxon>Eumycetozoa</taxon>
        <taxon>Dictyostelia</taxon>
        <taxon>Dictyosteliales</taxon>
        <taxon>Dictyosteliaceae</taxon>
        <taxon>Dictyostelium</taxon>
    </lineage>
</organism>
<accession>F0Z6I2</accession>
<keyword evidence="1" id="KW-1133">Transmembrane helix</keyword>
<sequence length="810" mass="90409">FFNLYKAYLLLNIKDVSFLYNNLDVRNQSVGNTIYFTLEGADPKTPFLLRLPINEFYDGNPFYPKEYYSRWNSDKNKFQIDFVVPKNCRLGIFKYSIVITQTNTVSSEFFPESSQLIIKKSNFDGIGPVFTNVEKIPFADNKFGWRLTISDPINGFDNGTITVTGSEDNSIYKFNLLPSNMKSGNISEGIWEIFIDLAPNHCIDQNYIITFVKLYDTGALYTVFELSTQTMNQTPNQIINPFYLLYGDSTINKISINQCEGQTPDTTPPTIENFSFSTAPDFDVGSSKRKITFELQVKDPESGINTYAQGPIIYLLGENFDMVECITKFEAFINNYYQFKCSIETPVGLGSTYGRIHFSIYGIINNHGLYKGYDTSTLMLNSIDVLYSLTAPILFDTGIASSRGGEYFVYGRALLDSSSLIITDTLTNQSTEYSNIKLYGSSVISISNLNATTNNFYVSVKSKSGLISNKLLVSPLIFNSYTPEEESSSGDETPLPTNAPQQCFGEPLCGGPTHGSCNNQTGCVCIYPWRGKSCNSHIVEPEIPVPNPNEPSTEIQVPNDNIQNTLYKSLISLVSLRELDYKGTVIKTHPFDQKWQYSEITKLKSNYLKNLTTSADINTTISTTLEWFNETKATSFAGQDFEMYANSIKYSIEISKYPFVSPLNSLQLIMSATFSSNSSDSCSFREYGDTTSGDNSNYIKVQIDNKSLYGRFIKRGIINDKKIVSLSNIFLDSSMNRISSQSESQSYIGIIIPQFSKNAIIDPDFSVLLDNDFASSNPDSICKSKGLSGAKIAGIVIGSFAFVAIVVICV</sequence>
<dbReference type="InterPro" id="IPR057709">
    <property type="entry name" value="DUF7949"/>
</dbReference>
<evidence type="ECO:0000259" key="2">
    <source>
        <dbReference type="PROSITE" id="PS01186"/>
    </source>
</evidence>
<dbReference type="InterPro" id="IPR054484">
    <property type="entry name" value="ComC_SSD"/>
</dbReference>
<dbReference type="AlphaFoldDB" id="F0Z6I2"/>
<dbReference type="InterPro" id="IPR000742">
    <property type="entry name" value="EGF"/>
</dbReference>
<dbReference type="OMA" id="NSHIVEP"/>
<evidence type="ECO:0000313" key="4">
    <source>
        <dbReference type="Proteomes" id="UP000001064"/>
    </source>
</evidence>
<dbReference type="PROSITE" id="PS01186">
    <property type="entry name" value="EGF_2"/>
    <property type="match status" value="1"/>
</dbReference>
<dbReference type="VEuPathDB" id="AmoebaDB:DICPUDRAFT_15157"/>
<dbReference type="InParanoid" id="F0Z6I2"/>
<protein>
    <recommendedName>
        <fullName evidence="2">EGF-like domain-containing protein</fullName>
    </recommendedName>
</protein>
<dbReference type="InterPro" id="IPR055463">
    <property type="entry name" value="DUF7035"/>
</dbReference>
<dbReference type="Pfam" id="PF25820">
    <property type="entry name" value="DUF7949"/>
    <property type="match status" value="1"/>
</dbReference>
<dbReference type="InterPro" id="IPR055462">
    <property type="entry name" value="DUF7034"/>
</dbReference>
<dbReference type="PANTHER" id="PTHR31378">
    <property type="entry name" value="EGF-LIKE DOMAIN-CONTAINING PROTEIN-RELATED-RELATED"/>
    <property type="match status" value="1"/>
</dbReference>
<dbReference type="Pfam" id="PF22933">
    <property type="entry name" value="ComC_SSD"/>
    <property type="match status" value="1"/>
</dbReference>
<reference evidence="4" key="1">
    <citation type="journal article" date="2011" name="Genome Biol.">
        <title>Comparative genomics of the social amoebae Dictyostelium discoideum and Dictyostelium purpureum.</title>
        <authorList>
            <consortium name="US DOE Joint Genome Institute (JGI-PGF)"/>
            <person name="Sucgang R."/>
            <person name="Kuo A."/>
            <person name="Tian X."/>
            <person name="Salerno W."/>
            <person name="Parikh A."/>
            <person name="Feasley C.L."/>
            <person name="Dalin E."/>
            <person name="Tu H."/>
            <person name="Huang E."/>
            <person name="Barry K."/>
            <person name="Lindquist E."/>
            <person name="Shapiro H."/>
            <person name="Bruce D."/>
            <person name="Schmutz J."/>
            <person name="Salamov A."/>
            <person name="Fey P."/>
            <person name="Gaudet P."/>
            <person name="Anjard C."/>
            <person name="Babu M.M."/>
            <person name="Basu S."/>
            <person name="Bushmanova Y."/>
            <person name="van der Wel H."/>
            <person name="Katoh-Kurasawa M."/>
            <person name="Dinh C."/>
            <person name="Coutinho P.M."/>
            <person name="Saito T."/>
            <person name="Elias M."/>
            <person name="Schaap P."/>
            <person name="Kay R.R."/>
            <person name="Henrissat B."/>
            <person name="Eichinger L."/>
            <person name="Rivero F."/>
            <person name="Putnam N.H."/>
            <person name="West C.M."/>
            <person name="Loomis W.F."/>
            <person name="Chisholm R.L."/>
            <person name="Shaulsky G."/>
            <person name="Strassmann J.E."/>
            <person name="Queller D.C."/>
            <person name="Kuspa A."/>
            <person name="Grigoriev I.V."/>
        </authorList>
    </citation>
    <scope>NUCLEOTIDE SEQUENCE [LARGE SCALE GENOMIC DNA]</scope>
    <source>
        <strain evidence="4">QSDP1</strain>
    </source>
</reference>
<dbReference type="STRING" id="5786.F0Z6I2"/>
<dbReference type="Pfam" id="PF23033">
    <property type="entry name" value="DUF7034"/>
    <property type="match status" value="1"/>
</dbReference>
<name>F0Z6I2_DICPU</name>
<dbReference type="OrthoDB" id="5951731at2759"/>
<feature type="domain" description="EGF-like" evidence="2">
    <location>
        <begin position="523"/>
        <end position="534"/>
    </location>
</feature>
<dbReference type="Proteomes" id="UP000001064">
    <property type="component" value="Unassembled WGS sequence"/>
</dbReference>
<keyword evidence="1" id="KW-0812">Transmembrane</keyword>
<feature type="non-terminal residue" evidence="3">
    <location>
        <position position="810"/>
    </location>
</feature>
<dbReference type="RefSeq" id="XP_003282992.1">
    <property type="nucleotide sequence ID" value="XM_003282944.1"/>
</dbReference>
<keyword evidence="4" id="KW-1185">Reference proteome</keyword>
<gene>
    <name evidence="3" type="ORF">DICPUDRAFT_15157</name>
</gene>
<evidence type="ECO:0000313" key="3">
    <source>
        <dbReference type="EMBL" id="EGC40445.1"/>
    </source>
</evidence>
<dbReference type="EMBL" id="GL870942">
    <property type="protein sequence ID" value="EGC40445.1"/>
    <property type="molecule type" value="Genomic_DNA"/>
</dbReference>
<dbReference type="Pfam" id="PF23034">
    <property type="entry name" value="DUF7035"/>
    <property type="match status" value="1"/>
</dbReference>
<dbReference type="eggNOG" id="ENOG502SC7H">
    <property type="taxonomic scope" value="Eukaryota"/>
</dbReference>
<feature type="non-terminal residue" evidence="3">
    <location>
        <position position="1"/>
    </location>
</feature>
<feature type="transmembrane region" description="Helical" evidence="1">
    <location>
        <begin position="792"/>
        <end position="809"/>
    </location>
</feature>
<dbReference type="KEGG" id="dpp:DICPUDRAFT_15157"/>
<dbReference type="GeneID" id="10503425"/>
<evidence type="ECO:0000256" key="1">
    <source>
        <dbReference type="SAM" id="Phobius"/>
    </source>
</evidence>
<dbReference type="PANTHER" id="PTHR31378:SF29">
    <property type="entry name" value="EGF-LIKE DOMAIN-CONTAINING PROTEIN-RELATED"/>
    <property type="match status" value="1"/>
</dbReference>
<keyword evidence="1" id="KW-0472">Membrane</keyword>
<proteinExistence type="predicted"/>